<dbReference type="STRING" id="34027.SAMN05421829_11415"/>
<name>A0A1N7AEK4_9RHOO</name>
<protein>
    <submittedName>
        <fullName evidence="2">Organic hydroperoxide reductase OsmC/OhrA</fullName>
    </submittedName>
</protein>
<dbReference type="AlphaFoldDB" id="A0A1N7AEK4"/>
<proteinExistence type="predicted"/>
<evidence type="ECO:0000313" key="3">
    <source>
        <dbReference type="Proteomes" id="UP000186819"/>
    </source>
</evidence>
<dbReference type="InterPro" id="IPR052707">
    <property type="entry name" value="OsmC_Ohr_Peroxiredoxin"/>
</dbReference>
<dbReference type="Gene3D" id="3.30.300.20">
    <property type="match status" value="1"/>
</dbReference>
<dbReference type="Proteomes" id="UP000186819">
    <property type="component" value="Unassembled WGS sequence"/>
</dbReference>
<evidence type="ECO:0000256" key="1">
    <source>
        <dbReference type="SAM" id="MobiDB-lite"/>
    </source>
</evidence>
<accession>A0A1N7AEK4</accession>
<dbReference type="InterPro" id="IPR036102">
    <property type="entry name" value="OsmC/Ohrsf"/>
</dbReference>
<dbReference type="OrthoDB" id="9795405at2"/>
<dbReference type="SUPFAM" id="SSF82784">
    <property type="entry name" value="OsmC-like"/>
    <property type="match status" value="1"/>
</dbReference>
<dbReference type="InterPro" id="IPR003718">
    <property type="entry name" value="OsmC/Ohr_fam"/>
</dbReference>
<keyword evidence="3" id="KW-1185">Reference proteome</keyword>
<dbReference type="InterPro" id="IPR015946">
    <property type="entry name" value="KH_dom-like_a/b"/>
</dbReference>
<gene>
    <name evidence="2" type="ORF">SAMN05421829_11415</name>
</gene>
<organism evidence="2 3">
    <name type="scientific">Aromatoleum tolulyticum</name>
    <dbReference type="NCBI Taxonomy" id="34027"/>
    <lineage>
        <taxon>Bacteria</taxon>
        <taxon>Pseudomonadati</taxon>
        <taxon>Pseudomonadota</taxon>
        <taxon>Betaproteobacteria</taxon>
        <taxon>Rhodocyclales</taxon>
        <taxon>Rhodocyclaceae</taxon>
        <taxon>Aromatoleum</taxon>
    </lineage>
</organism>
<dbReference type="Pfam" id="PF02566">
    <property type="entry name" value="OsmC"/>
    <property type="match status" value="1"/>
</dbReference>
<reference evidence="3" key="1">
    <citation type="submission" date="2017-01" db="EMBL/GenBank/DDBJ databases">
        <authorList>
            <person name="Varghese N."/>
            <person name="Submissions S."/>
        </authorList>
    </citation>
    <scope>NUCLEOTIDE SEQUENCE [LARGE SCALE GENOMIC DNA]</scope>
    <source>
        <strain evidence="3">ATCC 51758</strain>
    </source>
</reference>
<dbReference type="PANTHER" id="PTHR42830:SF2">
    <property type="entry name" value="OSMC_OHR FAMILY PROTEIN"/>
    <property type="match status" value="1"/>
</dbReference>
<dbReference type="RefSeq" id="WP_076603593.1">
    <property type="nucleotide sequence ID" value="NZ_FTMD01000014.1"/>
</dbReference>
<dbReference type="EMBL" id="FTMD01000014">
    <property type="protein sequence ID" value="SIR37439.1"/>
    <property type="molecule type" value="Genomic_DNA"/>
</dbReference>
<dbReference type="PANTHER" id="PTHR42830">
    <property type="entry name" value="OSMOTICALLY INDUCIBLE FAMILY PROTEIN"/>
    <property type="match status" value="1"/>
</dbReference>
<sequence length="147" mass="15849">MSQHSAAIEWSRAPDPGDPKTYSRNHLATLAGGQEVKMSSSPDFLGDPLRADPEQMVVSALASCHMLFFLALADVKGFPVAHYSDNPVGHLEKTEKGLAITRIVLSPRVDFVDKQPDADTLAAIHASAHKRCFIANSLTAKVELDLG</sequence>
<feature type="region of interest" description="Disordered" evidence="1">
    <location>
        <begin position="1"/>
        <end position="23"/>
    </location>
</feature>
<evidence type="ECO:0000313" key="2">
    <source>
        <dbReference type="EMBL" id="SIR37439.1"/>
    </source>
</evidence>